<organism evidence="1 2">
    <name type="scientific">Pseudopithomyces chartarum</name>
    <dbReference type="NCBI Taxonomy" id="1892770"/>
    <lineage>
        <taxon>Eukaryota</taxon>
        <taxon>Fungi</taxon>
        <taxon>Dikarya</taxon>
        <taxon>Ascomycota</taxon>
        <taxon>Pezizomycotina</taxon>
        <taxon>Dothideomycetes</taxon>
        <taxon>Pleosporomycetidae</taxon>
        <taxon>Pleosporales</taxon>
        <taxon>Massarineae</taxon>
        <taxon>Didymosphaeriaceae</taxon>
        <taxon>Pseudopithomyces</taxon>
    </lineage>
</organism>
<gene>
    <name evidence="1" type="ORF">GRF29_19g488858</name>
</gene>
<comment type="caution">
    <text evidence="1">The sequence shown here is derived from an EMBL/GenBank/DDBJ whole genome shotgun (WGS) entry which is preliminary data.</text>
</comment>
<protein>
    <submittedName>
        <fullName evidence="1">Uncharacterized protein</fullName>
    </submittedName>
</protein>
<accession>A0AAN6M1B2</accession>
<evidence type="ECO:0000313" key="2">
    <source>
        <dbReference type="Proteomes" id="UP001280581"/>
    </source>
</evidence>
<keyword evidence="2" id="KW-1185">Reference proteome</keyword>
<name>A0AAN6M1B2_9PLEO</name>
<reference evidence="1 2" key="1">
    <citation type="submission" date="2021-02" db="EMBL/GenBank/DDBJ databases">
        <title>Genome assembly of Pseudopithomyces chartarum.</title>
        <authorList>
            <person name="Jauregui R."/>
            <person name="Singh J."/>
            <person name="Voisey C."/>
        </authorList>
    </citation>
    <scope>NUCLEOTIDE SEQUENCE [LARGE SCALE GENOMIC DNA]</scope>
    <source>
        <strain evidence="1 2">AGR01</strain>
    </source>
</reference>
<dbReference type="AlphaFoldDB" id="A0AAN6M1B2"/>
<proteinExistence type="predicted"/>
<evidence type="ECO:0000313" key="1">
    <source>
        <dbReference type="EMBL" id="KAK3214540.1"/>
    </source>
</evidence>
<dbReference type="EMBL" id="WVTA01000003">
    <property type="protein sequence ID" value="KAK3214540.1"/>
    <property type="molecule type" value="Genomic_DNA"/>
</dbReference>
<dbReference type="Proteomes" id="UP001280581">
    <property type="component" value="Unassembled WGS sequence"/>
</dbReference>
<sequence>MDARPLSLFSLPRELRNEIYHHIFTADPYLRTTISDGCNVYTHYGRRCCKREPPDSSIASPTWLLTCRVLMSEALEHYSRHASWIYESGWYTPHRRSEKLPLDQTKFRTMEVDVQFMLDWTISCLTPSEDPRSLVWPLVEHLKEAEVSPEIVRFHGYTRSIEEPGTAENPLDWYVQAFKEMRDHFEELEVRKWFLEVASMDKTWKIELVFEFSDGEMVLVQEESGEEREHTQSCNRIFEDAVQPKNYRLTKKILQEESDVVQTIHRRRNRWFHRYFHIRN</sequence>